<evidence type="ECO:0000256" key="1">
    <source>
        <dbReference type="SAM" id="MobiDB-lite"/>
    </source>
</evidence>
<proteinExistence type="predicted"/>
<comment type="caution">
    <text evidence="3">The sequence shown here is derived from an EMBL/GenBank/DDBJ whole genome shotgun (WGS) entry which is preliminary data.</text>
</comment>
<feature type="transmembrane region" description="Helical" evidence="2">
    <location>
        <begin position="99"/>
        <end position="116"/>
    </location>
</feature>
<sequence length="151" mass="16016">MSEDQILPGDARRGRRDAAESTPQESPRPATGFRAWRKQRPFLGGLLVALGGVEMFFSGQLDIGRLHIQLGIEGLQATVIPIALVLLGVLAMLMPAHRVFYGVLALVVAIYSLVGVNLGGFLLGMLLAGTGGVLVVAWMGPQAAKARERTA</sequence>
<keyword evidence="2" id="KW-1133">Transmembrane helix</keyword>
<reference evidence="3 4" key="1">
    <citation type="submission" date="2023-08" db="EMBL/GenBank/DDBJ databases">
        <title>Arthrobacter horti sp. nov., isolated from forest soil.</title>
        <authorList>
            <person name="Park M."/>
        </authorList>
    </citation>
    <scope>NUCLEOTIDE SEQUENCE [LARGE SCALE GENOMIC DNA]</scope>
    <source>
        <strain evidence="3 4">YJM1</strain>
    </source>
</reference>
<evidence type="ECO:0000313" key="3">
    <source>
        <dbReference type="EMBL" id="MDP5227987.1"/>
    </source>
</evidence>
<evidence type="ECO:0000313" key="4">
    <source>
        <dbReference type="Proteomes" id="UP001232725"/>
    </source>
</evidence>
<dbReference type="EMBL" id="JAVALS010000009">
    <property type="protein sequence ID" value="MDP5227987.1"/>
    <property type="molecule type" value="Genomic_DNA"/>
</dbReference>
<gene>
    <name evidence="3" type="ORF">Q9R02_12550</name>
</gene>
<dbReference type="RefSeq" id="WP_305997039.1">
    <property type="nucleotide sequence ID" value="NZ_JAVALS010000009.1"/>
</dbReference>
<keyword evidence="4" id="KW-1185">Reference proteome</keyword>
<dbReference type="Proteomes" id="UP001232725">
    <property type="component" value="Unassembled WGS sequence"/>
</dbReference>
<feature type="region of interest" description="Disordered" evidence="1">
    <location>
        <begin position="1"/>
        <end position="31"/>
    </location>
</feature>
<organism evidence="3 4">
    <name type="scientific">Arthrobacter horti</name>
    <dbReference type="NCBI Taxonomy" id="3068273"/>
    <lineage>
        <taxon>Bacteria</taxon>
        <taxon>Bacillati</taxon>
        <taxon>Actinomycetota</taxon>
        <taxon>Actinomycetes</taxon>
        <taxon>Micrococcales</taxon>
        <taxon>Micrococcaceae</taxon>
        <taxon>Arthrobacter</taxon>
    </lineage>
</organism>
<feature type="transmembrane region" description="Helical" evidence="2">
    <location>
        <begin position="42"/>
        <end position="63"/>
    </location>
</feature>
<feature type="transmembrane region" description="Helical" evidence="2">
    <location>
        <begin position="122"/>
        <end position="140"/>
    </location>
</feature>
<keyword evidence="2" id="KW-0472">Membrane</keyword>
<feature type="compositionally biased region" description="Basic and acidic residues" evidence="1">
    <location>
        <begin position="10"/>
        <end position="19"/>
    </location>
</feature>
<dbReference type="InterPro" id="IPR046096">
    <property type="entry name" value="DUF6114"/>
</dbReference>
<evidence type="ECO:0000256" key="2">
    <source>
        <dbReference type="SAM" id="Phobius"/>
    </source>
</evidence>
<protein>
    <submittedName>
        <fullName evidence="3">DUF6114 domain-containing protein</fullName>
    </submittedName>
</protein>
<dbReference type="Pfam" id="PF19609">
    <property type="entry name" value="DUF6114"/>
    <property type="match status" value="1"/>
</dbReference>
<keyword evidence="2" id="KW-0812">Transmembrane</keyword>
<name>A0ABT9IQX1_9MICC</name>
<accession>A0ABT9IQX1</accession>
<feature type="transmembrane region" description="Helical" evidence="2">
    <location>
        <begin position="75"/>
        <end position="94"/>
    </location>
</feature>